<evidence type="ECO:0000259" key="6">
    <source>
        <dbReference type="PROSITE" id="PS50102"/>
    </source>
</evidence>
<name>A0AAD1UH42_EUPCR</name>
<keyword evidence="1" id="KW-0507">mRNA processing</keyword>
<feature type="compositionally biased region" description="Basic residues" evidence="5">
    <location>
        <begin position="17"/>
        <end position="26"/>
    </location>
</feature>
<feature type="compositionally biased region" description="Basic and acidic residues" evidence="5">
    <location>
        <begin position="210"/>
        <end position="232"/>
    </location>
</feature>
<feature type="compositionally biased region" description="Basic and acidic residues" evidence="5">
    <location>
        <begin position="27"/>
        <end position="42"/>
    </location>
</feature>
<gene>
    <name evidence="7" type="ORF">ECRASSUSDP1_LOCUS6533</name>
</gene>
<feature type="region of interest" description="Disordered" evidence="5">
    <location>
        <begin position="1"/>
        <end position="42"/>
    </location>
</feature>
<dbReference type="InterPro" id="IPR035979">
    <property type="entry name" value="RBD_domain_sf"/>
</dbReference>
<dbReference type="Gene3D" id="3.30.70.330">
    <property type="match status" value="2"/>
</dbReference>
<dbReference type="Pfam" id="PF00076">
    <property type="entry name" value="RRM_1"/>
    <property type="match status" value="1"/>
</dbReference>
<evidence type="ECO:0000256" key="4">
    <source>
        <dbReference type="PROSITE-ProRule" id="PRU00176"/>
    </source>
</evidence>
<feature type="region of interest" description="Disordered" evidence="5">
    <location>
        <begin position="210"/>
        <end position="247"/>
    </location>
</feature>
<keyword evidence="2 4" id="KW-0694">RNA-binding</keyword>
<dbReference type="InterPro" id="IPR000504">
    <property type="entry name" value="RRM_dom"/>
</dbReference>
<evidence type="ECO:0000256" key="5">
    <source>
        <dbReference type="SAM" id="MobiDB-lite"/>
    </source>
</evidence>
<dbReference type="PROSITE" id="PS50102">
    <property type="entry name" value="RRM"/>
    <property type="match status" value="1"/>
</dbReference>
<proteinExistence type="predicted"/>
<dbReference type="CDD" id="cd12232">
    <property type="entry name" value="RRM3_U2AF65"/>
    <property type="match status" value="1"/>
</dbReference>
<sequence length="484" mass="55045">MTQEKKKTQEKIPFIPKSRRPPPRRRISPERPYRFDSPPKDQDNVMNAMAAAKAVGGGLADAQNIMESIQTMTKAQASRVECKLYVGNLPPKIKPKELVDYVNLALRKVNCRFSTIDPVLSAWISSDGHYAFIEFKNPEDANMGFALNNISIHGHSLKVGRPNTYSGMFNSMNLLKNSSLMLGDSMLNPEKHAQNVLDAEEDLFDPLGEKKMIKQEGEKKKTKKKPEEPKIESEEEGEGEGKKKQKEVPIPVLTKMGVLNVTTGGRINPIMGGTISNEVYRVELPSRVLVLKDIISYEYLAYEEDFENLVEDIKKEMNKHGMIAEPKEEEDEKKEENIDLTIIKSNLPEKEGFGNAYIEFVSPEEAKNARRELIGRKYGDRFVDVCYHNDEKFSNDDFSLPGVIRTGKENMGGFEGMQHLAIEFKDGGHSSVQEELRNVRKTQREYMDQLAIEDKPREPQEIQAAQAYRVCEEDDEDPLIEEEK</sequence>
<evidence type="ECO:0000256" key="3">
    <source>
        <dbReference type="ARBA" id="ARBA00023187"/>
    </source>
</evidence>
<dbReference type="SUPFAM" id="SSF54928">
    <property type="entry name" value="RNA-binding domain, RBD"/>
    <property type="match status" value="1"/>
</dbReference>
<dbReference type="GO" id="GO:0003723">
    <property type="term" value="F:RNA binding"/>
    <property type="evidence" value="ECO:0007669"/>
    <property type="project" value="UniProtKB-UniRule"/>
</dbReference>
<dbReference type="SMART" id="SM00360">
    <property type="entry name" value="RRM"/>
    <property type="match status" value="1"/>
</dbReference>
<reference evidence="7" key="1">
    <citation type="submission" date="2023-07" db="EMBL/GenBank/DDBJ databases">
        <authorList>
            <consortium name="AG Swart"/>
            <person name="Singh M."/>
            <person name="Singh A."/>
            <person name="Seah K."/>
            <person name="Emmerich C."/>
        </authorList>
    </citation>
    <scope>NUCLEOTIDE SEQUENCE</scope>
    <source>
        <strain evidence="7">DP1</strain>
    </source>
</reference>
<feature type="compositionally biased region" description="Basic and acidic residues" evidence="5">
    <location>
        <begin position="1"/>
        <end position="10"/>
    </location>
</feature>
<dbReference type="GO" id="GO:0008380">
    <property type="term" value="P:RNA splicing"/>
    <property type="evidence" value="ECO:0007669"/>
    <property type="project" value="UniProtKB-KW"/>
</dbReference>
<evidence type="ECO:0000256" key="2">
    <source>
        <dbReference type="ARBA" id="ARBA00022884"/>
    </source>
</evidence>
<dbReference type="GO" id="GO:0006397">
    <property type="term" value="P:mRNA processing"/>
    <property type="evidence" value="ECO:0007669"/>
    <property type="project" value="UniProtKB-KW"/>
</dbReference>
<evidence type="ECO:0000313" key="8">
    <source>
        <dbReference type="Proteomes" id="UP001295684"/>
    </source>
</evidence>
<keyword evidence="8" id="KW-1185">Reference proteome</keyword>
<dbReference type="AlphaFoldDB" id="A0AAD1UH42"/>
<protein>
    <recommendedName>
        <fullName evidence="6">RRM domain-containing protein</fullName>
    </recommendedName>
</protein>
<dbReference type="InterPro" id="IPR012677">
    <property type="entry name" value="Nucleotide-bd_a/b_plait_sf"/>
</dbReference>
<comment type="caution">
    <text evidence="7">The sequence shown here is derived from an EMBL/GenBank/DDBJ whole genome shotgun (WGS) entry which is preliminary data.</text>
</comment>
<evidence type="ECO:0000256" key="1">
    <source>
        <dbReference type="ARBA" id="ARBA00022664"/>
    </source>
</evidence>
<dbReference type="PANTHER" id="PTHR23139">
    <property type="entry name" value="RNA-BINDING PROTEIN"/>
    <property type="match status" value="1"/>
</dbReference>
<keyword evidence="3" id="KW-0508">mRNA splicing</keyword>
<feature type="domain" description="RRM" evidence="6">
    <location>
        <begin position="82"/>
        <end position="164"/>
    </location>
</feature>
<dbReference type="EMBL" id="CAMPGE010006339">
    <property type="protein sequence ID" value="CAI2365183.1"/>
    <property type="molecule type" value="Genomic_DNA"/>
</dbReference>
<organism evidence="7 8">
    <name type="scientific">Euplotes crassus</name>
    <dbReference type="NCBI Taxonomy" id="5936"/>
    <lineage>
        <taxon>Eukaryota</taxon>
        <taxon>Sar</taxon>
        <taxon>Alveolata</taxon>
        <taxon>Ciliophora</taxon>
        <taxon>Intramacronucleata</taxon>
        <taxon>Spirotrichea</taxon>
        <taxon>Hypotrichia</taxon>
        <taxon>Euplotida</taxon>
        <taxon>Euplotidae</taxon>
        <taxon>Moneuplotes</taxon>
    </lineage>
</organism>
<accession>A0AAD1UH42</accession>
<dbReference type="Proteomes" id="UP001295684">
    <property type="component" value="Unassembled WGS sequence"/>
</dbReference>
<evidence type="ECO:0000313" key="7">
    <source>
        <dbReference type="EMBL" id="CAI2365183.1"/>
    </source>
</evidence>